<dbReference type="EMBL" id="OMOQ01000002">
    <property type="protein sequence ID" value="SPH23357.1"/>
    <property type="molecule type" value="Genomic_DNA"/>
</dbReference>
<dbReference type="SMART" id="SM00342">
    <property type="entry name" value="HTH_ARAC"/>
    <property type="match status" value="1"/>
</dbReference>
<dbReference type="PANTHER" id="PTHR43280">
    <property type="entry name" value="ARAC-FAMILY TRANSCRIPTIONAL REGULATOR"/>
    <property type="match status" value="1"/>
</dbReference>
<dbReference type="InterPro" id="IPR009057">
    <property type="entry name" value="Homeodomain-like_sf"/>
</dbReference>
<accession>A0A2R8BJ06</accession>
<proteinExistence type="predicted"/>
<keyword evidence="6" id="KW-1185">Reference proteome</keyword>
<dbReference type="SUPFAM" id="SSF46689">
    <property type="entry name" value="Homeodomain-like"/>
    <property type="match status" value="2"/>
</dbReference>
<sequence>MVYNSVREGSAAQQVSLQSRHGMGNAHLTRAIQIMEDNIETHLALHELAENLGISSRQIERLFGKYLNTSPKRCVVQMRPHRARNLIVQTEQSIAQIAMACEFSSTSHFSNVFRSHFGVSPLSHRSTLT</sequence>
<reference evidence="5 6" key="1">
    <citation type="submission" date="2018-03" db="EMBL/GenBank/DDBJ databases">
        <authorList>
            <person name="Keele B.F."/>
        </authorList>
    </citation>
    <scope>NUCLEOTIDE SEQUENCE [LARGE SCALE GENOMIC DNA]</scope>
    <source>
        <strain evidence="5 6">CECT 8626</strain>
    </source>
</reference>
<evidence type="ECO:0000313" key="5">
    <source>
        <dbReference type="EMBL" id="SPH23357.1"/>
    </source>
</evidence>
<keyword evidence="3" id="KW-0804">Transcription</keyword>
<dbReference type="PRINTS" id="PR00032">
    <property type="entry name" value="HTHARAC"/>
</dbReference>
<gene>
    <name evidence="5" type="primary">cdhR_6</name>
    <name evidence="5" type="ORF">DEA8626_02421</name>
</gene>
<dbReference type="GO" id="GO:0003700">
    <property type="term" value="F:DNA-binding transcription factor activity"/>
    <property type="evidence" value="ECO:0007669"/>
    <property type="project" value="InterPro"/>
</dbReference>
<evidence type="ECO:0000259" key="4">
    <source>
        <dbReference type="PROSITE" id="PS01124"/>
    </source>
</evidence>
<dbReference type="Gene3D" id="1.10.10.60">
    <property type="entry name" value="Homeodomain-like"/>
    <property type="match status" value="1"/>
</dbReference>
<dbReference type="InterPro" id="IPR020449">
    <property type="entry name" value="Tscrpt_reg_AraC-type_HTH"/>
</dbReference>
<evidence type="ECO:0000256" key="2">
    <source>
        <dbReference type="ARBA" id="ARBA00023125"/>
    </source>
</evidence>
<keyword evidence="2" id="KW-0238">DNA-binding</keyword>
<feature type="domain" description="HTH araC/xylS-type" evidence="4">
    <location>
        <begin position="29"/>
        <end position="127"/>
    </location>
</feature>
<evidence type="ECO:0000313" key="6">
    <source>
        <dbReference type="Proteomes" id="UP000244924"/>
    </source>
</evidence>
<evidence type="ECO:0000256" key="1">
    <source>
        <dbReference type="ARBA" id="ARBA00023015"/>
    </source>
</evidence>
<evidence type="ECO:0000256" key="3">
    <source>
        <dbReference type="ARBA" id="ARBA00023163"/>
    </source>
</evidence>
<dbReference type="InterPro" id="IPR018060">
    <property type="entry name" value="HTH_AraC"/>
</dbReference>
<dbReference type="AlphaFoldDB" id="A0A2R8BJ06"/>
<dbReference type="GO" id="GO:0043565">
    <property type="term" value="F:sequence-specific DNA binding"/>
    <property type="evidence" value="ECO:0007669"/>
    <property type="project" value="InterPro"/>
</dbReference>
<dbReference type="Proteomes" id="UP000244924">
    <property type="component" value="Unassembled WGS sequence"/>
</dbReference>
<dbReference type="PROSITE" id="PS01124">
    <property type="entry name" value="HTH_ARAC_FAMILY_2"/>
    <property type="match status" value="1"/>
</dbReference>
<keyword evidence="1" id="KW-0805">Transcription regulation</keyword>
<dbReference type="PANTHER" id="PTHR43280:SF2">
    <property type="entry name" value="HTH-TYPE TRANSCRIPTIONAL REGULATOR EXSA"/>
    <property type="match status" value="1"/>
</dbReference>
<name>A0A2R8BJ06_9RHOB</name>
<protein>
    <submittedName>
        <fullName evidence="5">HTH-type transcriptional regulator CdhR</fullName>
    </submittedName>
</protein>
<organism evidence="5 6">
    <name type="scientific">Albidovulum aquaemixtae</name>
    <dbReference type="NCBI Taxonomy" id="1542388"/>
    <lineage>
        <taxon>Bacteria</taxon>
        <taxon>Pseudomonadati</taxon>
        <taxon>Pseudomonadota</taxon>
        <taxon>Alphaproteobacteria</taxon>
        <taxon>Rhodobacterales</taxon>
        <taxon>Paracoccaceae</taxon>
        <taxon>Albidovulum</taxon>
    </lineage>
</organism>
<dbReference type="Pfam" id="PF12833">
    <property type="entry name" value="HTH_18"/>
    <property type="match status" value="1"/>
</dbReference>